<dbReference type="Proteomes" id="UP000770717">
    <property type="component" value="Unassembled WGS sequence"/>
</dbReference>
<evidence type="ECO:0000313" key="1">
    <source>
        <dbReference type="EMBL" id="KAG9486557.1"/>
    </source>
</evidence>
<protein>
    <submittedName>
        <fullName evidence="1">Uncharacterized protein</fullName>
    </submittedName>
</protein>
<sequence length="139" mass="15864">MSGNSFHSLYGHMPHVPLQLCGQRKVMRNQICRAAQLLSNITSLIYHPWRVQPLANKYQKAHLIPNPSHGITFYCKYPCPPLPLNSHSINYPSREWRQSVQEVTSGHPALFTARGMTLSGRLFPKFTNFSDYAAYSHPI</sequence>
<reference evidence="1" key="1">
    <citation type="thesis" date="2020" institute="ProQuest LLC" country="789 East Eisenhower Parkway, Ann Arbor, MI, USA">
        <title>Comparative Genomics and Chromosome Evolution.</title>
        <authorList>
            <person name="Mudd A.B."/>
        </authorList>
    </citation>
    <scope>NUCLEOTIDE SEQUENCE</scope>
    <source>
        <strain evidence="1">HN-11 Male</strain>
        <tissue evidence="1">Kidney and liver</tissue>
    </source>
</reference>
<accession>A0A8J6FEM3</accession>
<name>A0A8J6FEM3_ELECQ</name>
<gene>
    <name evidence="1" type="ORF">GDO78_006757</name>
</gene>
<comment type="caution">
    <text evidence="1">The sequence shown here is derived from an EMBL/GenBank/DDBJ whole genome shotgun (WGS) entry which is preliminary data.</text>
</comment>
<organism evidence="1 2">
    <name type="scientific">Eleutherodactylus coqui</name>
    <name type="common">Puerto Rican coqui</name>
    <dbReference type="NCBI Taxonomy" id="57060"/>
    <lineage>
        <taxon>Eukaryota</taxon>
        <taxon>Metazoa</taxon>
        <taxon>Chordata</taxon>
        <taxon>Craniata</taxon>
        <taxon>Vertebrata</taxon>
        <taxon>Euteleostomi</taxon>
        <taxon>Amphibia</taxon>
        <taxon>Batrachia</taxon>
        <taxon>Anura</taxon>
        <taxon>Neobatrachia</taxon>
        <taxon>Hyloidea</taxon>
        <taxon>Eleutherodactylidae</taxon>
        <taxon>Eleutherodactylinae</taxon>
        <taxon>Eleutherodactylus</taxon>
        <taxon>Eleutherodactylus</taxon>
    </lineage>
</organism>
<dbReference type="AlphaFoldDB" id="A0A8J6FEM3"/>
<dbReference type="EMBL" id="WNTK01000003">
    <property type="protein sequence ID" value="KAG9486557.1"/>
    <property type="molecule type" value="Genomic_DNA"/>
</dbReference>
<evidence type="ECO:0000313" key="2">
    <source>
        <dbReference type="Proteomes" id="UP000770717"/>
    </source>
</evidence>
<keyword evidence="2" id="KW-1185">Reference proteome</keyword>
<proteinExistence type="predicted"/>